<dbReference type="KEGG" id="dli:dnl_61330"/>
<dbReference type="FunFam" id="3.30.565.10:FF:000016">
    <property type="entry name" value="Chemotaxis protein CheA, putative"/>
    <property type="match status" value="1"/>
</dbReference>
<dbReference type="PROSITE" id="PS50109">
    <property type="entry name" value="HIS_KIN"/>
    <property type="match status" value="1"/>
</dbReference>
<evidence type="ECO:0000259" key="8">
    <source>
        <dbReference type="PROSITE" id="PS50894"/>
    </source>
</evidence>
<keyword evidence="4" id="KW-0808">Transferase</keyword>
<dbReference type="AlphaFoldDB" id="A0A975BE93"/>
<dbReference type="GO" id="GO:0005737">
    <property type="term" value="C:cytoplasm"/>
    <property type="evidence" value="ECO:0007669"/>
    <property type="project" value="InterPro"/>
</dbReference>
<accession>A0A975BE93</accession>
<dbReference type="InterPro" id="IPR051315">
    <property type="entry name" value="Bact_Chemotaxis_CheA"/>
</dbReference>
<keyword evidence="5 9" id="KW-0418">Kinase</keyword>
<keyword evidence="10" id="KW-1185">Reference proteome</keyword>
<dbReference type="InterPro" id="IPR036641">
    <property type="entry name" value="HPT_dom_sf"/>
</dbReference>
<dbReference type="EC" id="2.7.13.3" evidence="2"/>
<dbReference type="SUPFAM" id="SSF47226">
    <property type="entry name" value="Histidine-containing phosphotransfer domain, HPT domain"/>
    <property type="match status" value="1"/>
</dbReference>
<dbReference type="Pfam" id="PF01627">
    <property type="entry name" value="Hpt"/>
    <property type="match status" value="1"/>
</dbReference>
<dbReference type="InterPro" id="IPR005467">
    <property type="entry name" value="His_kinase_dom"/>
</dbReference>
<dbReference type="GO" id="GO:0000155">
    <property type="term" value="F:phosphorelay sensor kinase activity"/>
    <property type="evidence" value="ECO:0007669"/>
    <property type="project" value="InterPro"/>
</dbReference>
<evidence type="ECO:0000313" key="9">
    <source>
        <dbReference type="EMBL" id="QTA83718.1"/>
    </source>
</evidence>
<dbReference type="SMART" id="SM01231">
    <property type="entry name" value="H-kinase_dim"/>
    <property type="match status" value="1"/>
</dbReference>
<dbReference type="InterPro" id="IPR003594">
    <property type="entry name" value="HATPase_dom"/>
</dbReference>
<dbReference type="Gene3D" id="1.20.120.160">
    <property type="entry name" value="HPT domain"/>
    <property type="match status" value="1"/>
</dbReference>
<evidence type="ECO:0000256" key="4">
    <source>
        <dbReference type="ARBA" id="ARBA00022679"/>
    </source>
</evidence>
<feature type="modified residue" description="Phosphohistidine" evidence="6">
    <location>
        <position position="49"/>
    </location>
</feature>
<feature type="domain" description="Histidine kinase" evidence="7">
    <location>
        <begin position="344"/>
        <end position="527"/>
    </location>
</feature>
<gene>
    <name evidence="9" type="ORF">dnl_61330</name>
</gene>
<dbReference type="PANTHER" id="PTHR43395:SF1">
    <property type="entry name" value="CHEMOTAXIS PROTEIN CHEA"/>
    <property type="match status" value="1"/>
</dbReference>
<dbReference type="Proteomes" id="UP000663720">
    <property type="component" value="Chromosome"/>
</dbReference>
<dbReference type="SUPFAM" id="SSF55874">
    <property type="entry name" value="ATPase domain of HSP90 chaperone/DNA topoisomerase II/histidine kinase"/>
    <property type="match status" value="1"/>
</dbReference>
<evidence type="ECO:0000256" key="5">
    <source>
        <dbReference type="ARBA" id="ARBA00022777"/>
    </source>
</evidence>
<dbReference type="InterPro" id="IPR036097">
    <property type="entry name" value="HisK_dim/P_sf"/>
</dbReference>
<dbReference type="InterPro" id="IPR036890">
    <property type="entry name" value="HATPase_C_sf"/>
</dbReference>
<dbReference type="CDD" id="cd00088">
    <property type="entry name" value="HPT"/>
    <property type="match status" value="1"/>
</dbReference>
<dbReference type="RefSeq" id="WP_207689520.1">
    <property type="nucleotide sequence ID" value="NZ_CP061799.1"/>
</dbReference>
<evidence type="ECO:0000259" key="7">
    <source>
        <dbReference type="PROSITE" id="PS50109"/>
    </source>
</evidence>
<dbReference type="Pfam" id="PF02518">
    <property type="entry name" value="HATPase_c"/>
    <property type="match status" value="1"/>
</dbReference>
<feature type="domain" description="HPt" evidence="8">
    <location>
        <begin position="1"/>
        <end position="106"/>
    </location>
</feature>
<evidence type="ECO:0000256" key="2">
    <source>
        <dbReference type="ARBA" id="ARBA00012438"/>
    </source>
</evidence>
<dbReference type="PRINTS" id="PR00344">
    <property type="entry name" value="BCTRLSENSOR"/>
</dbReference>
<dbReference type="PANTHER" id="PTHR43395">
    <property type="entry name" value="SENSOR HISTIDINE KINASE CHEA"/>
    <property type="match status" value="1"/>
</dbReference>
<dbReference type="PROSITE" id="PS50894">
    <property type="entry name" value="HPT"/>
    <property type="match status" value="1"/>
</dbReference>
<name>A0A975BE93_9BACT</name>
<dbReference type="EMBL" id="CP061799">
    <property type="protein sequence ID" value="QTA83718.1"/>
    <property type="molecule type" value="Genomic_DNA"/>
</dbReference>
<sequence>MIHEKELLDEFVADSKEHLDKIEDDFLALEKQKNNPDKKIIDKVFRAVHSIKGAAGFFGLNKISMLAHIMETLLSMIRTGDILPESFFIDGLLSGTDHLKAMLDNVEYSNDADITDIYQKLSNLLENKISSQVKKELNTPVCLSDECGEDIGFDINAFTMKNFSPDMNLHVLKYDLSELDRLEKKRPVMLIRELLSSGEIIDAQIHTSTDDLHADISEMSLLYNVLYASELSSEQIQRVTGLPQDKVIPVQPDHLQTDHLPTEHLQIDHLQIDQPQPEHISHLRIHTDILDRLMALTGELVLVRNQKNLITNLGDPVSRSITQGLNLVTGRLQETVMGIRMQALGIIFNKFPKLINQVSEKLGKKINIDIRGSDVELDKTVLESLADPMVHLIRNCCDHGIETPEQRTGAGKPETGNIFINAWHEAGRINIEIKDDGKGIDTEKICKIAVENRYIKKSDLADMSRKDILSLIFIPGFSTASSVSEVSGRGVGMDVVKTGIEKTGGTLSLESNHGKGTQILLSLPLTLAIIPCLIIKTLKNYYALPQVNVEKLLCLYEKEAAKQIEYTDDRPRKAYREYKCKKPYYIGLYAIPQ</sequence>
<protein>
    <recommendedName>
        <fullName evidence="2">histidine kinase</fullName>
        <ecNumber evidence="2">2.7.13.3</ecNumber>
    </recommendedName>
</protein>
<evidence type="ECO:0000256" key="1">
    <source>
        <dbReference type="ARBA" id="ARBA00000085"/>
    </source>
</evidence>
<keyword evidence="3 6" id="KW-0597">Phosphoprotein</keyword>
<evidence type="ECO:0000256" key="3">
    <source>
        <dbReference type="ARBA" id="ARBA00022553"/>
    </source>
</evidence>
<dbReference type="InterPro" id="IPR004358">
    <property type="entry name" value="Sig_transdc_His_kin-like_C"/>
</dbReference>
<dbReference type="GO" id="GO:0006935">
    <property type="term" value="P:chemotaxis"/>
    <property type="evidence" value="ECO:0007669"/>
    <property type="project" value="UniProtKB-KW"/>
</dbReference>
<comment type="catalytic activity">
    <reaction evidence="1">
        <text>ATP + protein L-histidine = ADP + protein N-phospho-L-histidine.</text>
        <dbReference type="EC" id="2.7.13.3"/>
    </reaction>
</comment>
<dbReference type="Gene3D" id="1.10.287.560">
    <property type="entry name" value="Histidine kinase CheA-like, homodimeric domain"/>
    <property type="match status" value="1"/>
</dbReference>
<dbReference type="SUPFAM" id="SSF47384">
    <property type="entry name" value="Homodimeric domain of signal transducing histidine kinase"/>
    <property type="match status" value="1"/>
</dbReference>
<organism evidence="9 10">
    <name type="scientific">Desulfonema limicola</name>
    <dbReference type="NCBI Taxonomy" id="45656"/>
    <lineage>
        <taxon>Bacteria</taxon>
        <taxon>Pseudomonadati</taxon>
        <taxon>Thermodesulfobacteriota</taxon>
        <taxon>Desulfobacteria</taxon>
        <taxon>Desulfobacterales</taxon>
        <taxon>Desulfococcaceae</taxon>
        <taxon>Desulfonema</taxon>
    </lineage>
</organism>
<dbReference type="SMART" id="SM00073">
    <property type="entry name" value="HPT"/>
    <property type="match status" value="1"/>
</dbReference>
<evidence type="ECO:0000313" key="10">
    <source>
        <dbReference type="Proteomes" id="UP000663720"/>
    </source>
</evidence>
<dbReference type="InterPro" id="IPR037006">
    <property type="entry name" value="CheA-like_homodim_sf"/>
</dbReference>
<dbReference type="InterPro" id="IPR004105">
    <property type="entry name" value="CheA-like_dim"/>
</dbReference>
<reference evidence="9" key="1">
    <citation type="journal article" date="2021" name="Microb. Physiol.">
        <title>Proteogenomic Insights into the Physiology of Marine, Sulfate-Reducing, Filamentous Desulfonema limicola and Desulfonema magnum.</title>
        <authorList>
            <person name="Schnaars V."/>
            <person name="Wohlbrand L."/>
            <person name="Scheve S."/>
            <person name="Hinrichs C."/>
            <person name="Reinhardt R."/>
            <person name="Rabus R."/>
        </authorList>
    </citation>
    <scope>NUCLEOTIDE SEQUENCE</scope>
    <source>
        <strain evidence="9">5ac10</strain>
    </source>
</reference>
<proteinExistence type="predicted"/>
<dbReference type="Gene3D" id="3.30.565.10">
    <property type="entry name" value="Histidine kinase-like ATPase, C-terminal domain"/>
    <property type="match status" value="1"/>
</dbReference>
<dbReference type="InterPro" id="IPR008207">
    <property type="entry name" value="Sig_transdc_His_kin_Hpt_dom"/>
</dbReference>
<evidence type="ECO:0000256" key="6">
    <source>
        <dbReference type="PROSITE-ProRule" id="PRU00110"/>
    </source>
</evidence>
<dbReference type="SMART" id="SM00387">
    <property type="entry name" value="HATPase_c"/>
    <property type="match status" value="1"/>
</dbReference>